<evidence type="ECO:0000313" key="1">
    <source>
        <dbReference type="EMBL" id="QFG08985.1"/>
    </source>
</evidence>
<organism evidence="1 2">
    <name type="scientific">Mycobacterium phage Magpie</name>
    <dbReference type="NCBI Taxonomy" id="2599869"/>
    <lineage>
        <taxon>Viruses</taxon>
        <taxon>Duplodnaviria</taxon>
        <taxon>Heunggongvirae</taxon>
        <taxon>Uroviricota</taxon>
        <taxon>Caudoviricetes</taxon>
        <taxon>Bclasvirinae</taxon>
        <taxon>Coopervirus</taxon>
        <taxon>Coopervirus bane1</taxon>
    </lineage>
</organism>
<dbReference type="Proteomes" id="UP000327405">
    <property type="component" value="Genome"/>
</dbReference>
<proteinExistence type="predicted"/>
<dbReference type="EMBL" id="MN234171">
    <property type="protein sequence ID" value="QFG08985.1"/>
    <property type="molecule type" value="Genomic_DNA"/>
</dbReference>
<gene>
    <name evidence="1" type="primary">49</name>
    <name evidence="1" type="ORF">SEA_MAGPIE_49</name>
</gene>
<reference evidence="1 2" key="1">
    <citation type="submission" date="2019-07" db="EMBL/GenBank/DDBJ databases">
        <authorList>
            <person name="Slobasky M."/>
            <person name="Andre W."/>
            <person name="Castro A."/>
            <person name="Cintron J."/>
            <person name="Cintron J."/>
            <person name="Elliott S."/>
            <person name="Harel H."/>
            <person name="Hasan D."/>
            <person name="Page A."/>
            <person name="Santana M."/>
            <person name="Stevens T."/>
            <person name="Vilcin V."/>
            <person name="Whitaker K."/>
            <person name="Widmer J."/>
            <person name="Yelvington M."/>
            <person name="Wiersma-Koch H."/>
            <person name="Douthitt C."/>
            <person name="D'Elia T."/>
            <person name="Garlena R.A."/>
            <person name="Russell D.A."/>
            <person name="Pope W.H."/>
            <person name="Jacobs-Sera D."/>
            <person name="Hatfull G.F."/>
        </authorList>
    </citation>
    <scope>NUCLEOTIDE SEQUENCE [LARGE SCALE GENOMIC DNA]</scope>
</reference>
<protein>
    <submittedName>
        <fullName evidence="1">Uncharacterized protein</fullName>
    </submittedName>
</protein>
<sequence>MSVSFNRAALIKAAKTALANHDKAQASYTQAVRDYRDNHRGEWSPQQMGALRDWLSKQLRKGGAAPTAADARKAIGVSDVEYVFYSQPADYDVRKAVTVPKALLSPVQVNETKALLEVLNAATGDVVSANELKLLGLTKLAHVFQAAAGEVAL</sequence>
<name>A0A5J6TEG0_9CAUD</name>
<accession>A0A5J6TEG0</accession>
<evidence type="ECO:0000313" key="2">
    <source>
        <dbReference type="Proteomes" id="UP000327405"/>
    </source>
</evidence>